<evidence type="ECO:0000313" key="2">
    <source>
        <dbReference type="Proteomes" id="UP000235116"/>
    </source>
</evidence>
<proteinExistence type="predicted"/>
<evidence type="ECO:0000313" key="1">
    <source>
        <dbReference type="EMBL" id="AUM13195.1"/>
    </source>
</evidence>
<reference evidence="2" key="1">
    <citation type="submission" date="2017-08" db="EMBL/GenBank/DDBJ databases">
        <title>Direct submision.</title>
        <authorList>
            <person name="Kim S.-J."/>
            <person name="Rhee S.-K."/>
        </authorList>
    </citation>
    <scope>NUCLEOTIDE SEQUENCE [LARGE SCALE GENOMIC DNA]</scope>
    <source>
        <strain evidence="2">GI5</strain>
    </source>
</reference>
<dbReference type="OrthoDB" id="6193840at2"/>
<accession>A0A2K9LP02</accession>
<dbReference type="AlphaFoldDB" id="A0A2K9LP02"/>
<sequence length="172" mass="18936">MKVLTGLAAALVLVGCTTTKDSAMDSQVAALTTCEKIDALIEGHKKGFPKLRMTQSSVKLMDIWKARYHLVGDSCQVWGWGAGKFSYVCSLTEPNEQVAREHYQLAVQKGKECLQQGWTLDEGGRAMGEGLKAEFTRPNDETVLTVVATSSPTLFKTEWKTYVFVGDPNDLK</sequence>
<keyword evidence="2" id="KW-1185">Reference proteome</keyword>
<evidence type="ECO:0008006" key="3">
    <source>
        <dbReference type="Google" id="ProtNLM"/>
    </source>
</evidence>
<protein>
    <recommendedName>
        <fullName evidence="3">Lipoprotein</fullName>
    </recommendedName>
</protein>
<dbReference type="PROSITE" id="PS51257">
    <property type="entry name" value="PROKAR_LIPOPROTEIN"/>
    <property type="match status" value="1"/>
</dbReference>
<dbReference type="Proteomes" id="UP000235116">
    <property type="component" value="Chromosome"/>
</dbReference>
<dbReference type="RefSeq" id="WP_101894574.1">
    <property type="nucleotide sequence ID" value="NZ_CP022684.1"/>
</dbReference>
<organism evidence="1 2">
    <name type="scientific">Ketobacter alkanivorans</name>
    <dbReference type="NCBI Taxonomy" id="1917421"/>
    <lineage>
        <taxon>Bacteria</taxon>
        <taxon>Pseudomonadati</taxon>
        <taxon>Pseudomonadota</taxon>
        <taxon>Gammaproteobacteria</taxon>
        <taxon>Pseudomonadales</taxon>
        <taxon>Ketobacteraceae</taxon>
        <taxon>Ketobacter</taxon>
    </lineage>
</organism>
<name>A0A2K9LP02_9GAMM</name>
<dbReference type="EMBL" id="CP022684">
    <property type="protein sequence ID" value="AUM13195.1"/>
    <property type="molecule type" value="Genomic_DNA"/>
</dbReference>
<gene>
    <name evidence="1" type="ORF">Kalk_12495</name>
</gene>
<dbReference type="KEGG" id="kak:Kalk_12495"/>